<protein>
    <submittedName>
        <fullName evidence="3">31975_t:CDS:1</fullName>
    </submittedName>
</protein>
<evidence type="ECO:0000256" key="1">
    <source>
        <dbReference type="SAM" id="Phobius"/>
    </source>
</evidence>
<evidence type="ECO:0000259" key="2">
    <source>
        <dbReference type="Pfam" id="PF22693"/>
    </source>
</evidence>
<dbReference type="EMBL" id="CAJVQB010003804">
    <property type="protein sequence ID" value="CAG8618144.1"/>
    <property type="molecule type" value="Genomic_DNA"/>
</dbReference>
<evidence type="ECO:0000313" key="3">
    <source>
        <dbReference type="EMBL" id="CAG8618144.1"/>
    </source>
</evidence>
<keyword evidence="1" id="KW-0472">Membrane</keyword>
<comment type="caution">
    <text evidence="3">The sequence shown here is derived from an EMBL/GenBank/DDBJ whole genome shotgun (WGS) entry which is preliminary data.</text>
</comment>
<evidence type="ECO:0000313" key="4">
    <source>
        <dbReference type="Proteomes" id="UP000789901"/>
    </source>
</evidence>
<reference evidence="3 4" key="1">
    <citation type="submission" date="2021-06" db="EMBL/GenBank/DDBJ databases">
        <authorList>
            <person name="Kallberg Y."/>
            <person name="Tangrot J."/>
            <person name="Rosling A."/>
        </authorList>
    </citation>
    <scope>NUCLEOTIDE SEQUENCE [LARGE SCALE GENOMIC DNA]</scope>
    <source>
        <strain evidence="3 4">120-4 pot B 10/14</strain>
    </source>
</reference>
<feature type="transmembrane region" description="Helical" evidence="1">
    <location>
        <begin position="6"/>
        <end position="28"/>
    </location>
</feature>
<feature type="domain" description="MACPF-like" evidence="2">
    <location>
        <begin position="118"/>
        <end position="330"/>
    </location>
</feature>
<keyword evidence="1" id="KW-0812">Transmembrane</keyword>
<proteinExistence type="predicted"/>
<sequence length="650" mass="74095">MDDISIIIITVSTVTTIIITTIFVTTIYRNFNFNQLKDEQGFKVNNDSVESNQDFDYKQLKFERGFKFNNNSIESADNQAFEIDIDQIKLDRSVSISTNSSKCEFSCDVSCKRSLMLEASIKSALDWFSASLGISRKTSEHEHEHHKQLIKHSHDMYTRAELKNLCFSPTKNYIKDIEDAVKDTYTTNDKIQNLRKVSEKYGHFYARHLFIGGAIIKDIEYTECLNDNSISGSTGAQVGIGPSLPNNSLHAQIGVDIARENVNNKNFSNSNRKQKVRIIGGNELLYDDQNPSTLNPWIESLKNPITWKIIGYKKFYALFELLDEELQKKVLKALAGVDDIKFNGKPNDYKPSVYSLSQHISEINNIDECQIFASIVSEKDHVFSLYVDYEEQDITRPLIVVHHIQWNKPKGWKKFNKSPNNFYKAILGWIIVGLPTSFDFKLNQHPLTLRSGKYQASASKNFRIVEIPNCRASDLNETCILGTCELKATIQPIQHATSRPIAHDPYESKIIIGTHFNHCNKSACLFAYDIKDGNDGKELVYNDNVAILQNIAVDGINSSQNRDYGQMYVKWEKSDEKISYGKNIETSPVFDLEHPVLVNQLFDKCDNCQYHGFVNIINSDKVNKVIYGTLNSIPLTSCNERIAFLSIKKI</sequence>
<organism evidence="3 4">
    <name type="scientific">Gigaspora margarita</name>
    <dbReference type="NCBI Taxonomy" id="4874"/>
    <lineage>
        <taxon>Eukaryota</taxon>
        <taxon>Fungi</taxon>
        <taxon>Fungi incertae sedis</taxon>
        <taxon>Mucoromycota</taxon>
        <taxon>Glomeromycotina</taxon>
        <taxon>Glomeromycetes</taxon>
        <taxon>Diversisporales</taxon>
        <taxon>Gigasporaceae</taxon>
        <taxon>Gigaspora</taxon>
    </lineage>
</organism>
<dbReference type="Proteomes" id="UP000789901">
    <property type="component" value="Unassembled WGS sequence"/>
</dbReference>
<accession>A0ABN7UM63</accession>
<keyword evidence="1" id="KW-1133">Transmembrane helix</keyword>
<dbReference type="Pfam" id="PF22693">
    <property type="entry name" value="MACPF_1"/>
    <property type="match status" value="1"/>
</dbReference>
<dbReference type="InterPro" id="IPR054586">
    <property type="entry name" value="MACPF_1_fungal"/>
</dbReference>
<keyword evidence="4" id="KW-1185">Reference proteome</keyword>
<gene>
    <name evidence="3" type="ORF">GMARGA_LOCUS7699</name>
</gene>
<name>A0ABN7UM63_GIGMA</name>